<dbReference type="SUPFAM" id="SSF57756">
    <property type="entry name" value="Retrovirus zinc finger-like domains"/>
    <property type="match status" value="2"/>
</dbReference>
<feature type="domain" description="CCHC-type" evidence="4">
    <location>
        <begin position="266"/>
        <end position="281"/>
    </location>
</feature>
<feature type="region of interest" description="Disordered" evidence="3">
    <location>
        <begin position="714"/>
        <end position="738"/>
    </location>
</feature>
<keyword evidence="1" id="KW-0645">Protease</keyword>
<feature type="region of interest" description="Disordered" evidence="3">
    <location>
        <begin position="1053"/>
        <end position="1079"/>
    </location>
</feature>
<dbReference type="Gene3D" id="4.10.60.10">
    <property type="entry name" value="Zinc finger, CCHC-type"/>
    <property type="match status" value="2"/>
</dbReference>
<dbReference type="SMART" id="SM00343">
    <property type="entry name" value="ZnF_C2HC"/>
    <property type="match status" value="2"/>
</dbReference>
<dbReference type="PANTHER" id="PTHR42648:SF21">
    <property type="entry name" value="CYSTEINE-RICH RLK (RECEPTOR-LIKE PROTEIN KINASE) 8"/>
    <property type="match status" value="1"/>
</dbReference>
<dbReference type="GO" id="GO:0003676">
    <property type="term" value="F:nucleic acid binding"/>
    <property type="evidence" value="ECO:0007669"/>
    <property type="project" value="InterPro"/>
</dbReference>
<protein>
    <submittedName>
        <fullName evidence="5">Ribonuclease H-like domain-containing protein</fullName>
    </submittedName>
</protein>
<feature type="compositionally biased region" description="Low complexity" evidence="3">
    <location>
        <begin position="1456"/>
        <end position="1494"/>
    </location>
</feature>
<evidence type="ECO:0000256" key="1">
    <source>
        <dbReference type="ARBA" id="ARBA00022670"/>
    </source>
</evidence>
<evidence type="ECO:0000256" key="2">
    <source>
        <dbReference type="PROSITE-ProRule" id="PRU00047"/>
    </source>
</evidence>
<dbReference type="InterPro" id="IPR054722">
    <property type="entry name" value="PolX-like_BBD"/>
</dbReference>
<gene>
    <name evidence="5" type="ORF">Tci_048335</name>
</gene>
<dbReference type="Pfam" id="PF00098">
    <property type="entry name" value="zf-CCHC"/>
    <property type="match status" value="1"/>
</dbReference>
<feature type="domain" description="CCHC-type" evidence="4">
    <location>
        <begin position="1039"/>
        <end position="1056"/>
    </location>
</feature>
<keyword evidence="2" id="KW-0863">Zinc-finger</keyword>
<keyword evidence="1" id="KW-0378">Hydrolase</keyword>
<dbReference type="GO" id="GO:0008233">
    <property type="term" value="F:peptidase activity"/>
    <property type="evidence" value="ECO:0007669"/>
    <property type="project" value="UniProtKB-KW"/>
</dbReference>
<organism evidence="5">
    <name type="scientific">Tanacetum cinerariifolium</name>
    <name type="common">Dalmatian daisy</name>
    <name type="synonym">Chrysanthemum cinerariifolium</name>
    <dbReference type="NCBI Taxonomy" id="118510"/>
    <lineage>
        <taxon>Eukaryota</taxon>
        <taxon>Viridiplantae</taxon>
        <taxon>Streptophyta</taxon>
        <taxon>Embryophyta</taxon>
        <taxon>Tracheophyta</taxon>
        <taxon>Spermatophyta</taxon>
        <taxon>Magnoliopsida</taxon>
        <taxon>eudicotyledons</taxon>
        <taxon>Gunneridae</taxon>
        <taxon>Pentapetalae</taxon>
        <taxon>asterids</taxon>
        <taxon>campanulids</taxon>
        <taxon>Asterales</taxon>
        <taxon>Asteraceae</taxon>
        <taxon>Asteroideae</taxon>
        <taxon>Anthemideae</taxon>
        <taxon>Anthemidinae</taxon>
        <taxon>Tanacetum</taxon>
    </lineage>
</organism>
<dbReference type="GO" id="GO:0008270">
    <property type="term" value="F:zinc ion binding"/>
    <property type="evidence" value="ECO:0007669"/>
    <property type="project" value="UniProtKB-KW"/>
</dbReference>
<feature type="region of interest" description="Disordered" evidence="3">
    <location>
        <begin position="385"/>
        <end position="444"/>
    </location>
</feature>
<accession>A0A6L2MSP1</accession>
<dbReference type="PROSITE" id="PS50158">
    <property type="entry name" value="ZF_CCHC"/>
    <property type="match status" value="2"/>
</dbReference>
<feature type="region of interest" description="Disordered" evidence="3">
    <location>
        <begin position="1019"/>
        <end position="1039"/>
    </location>
</feature>
<dbReference type="PANTHER" id="PTHR42648">
    <property type="entry name" value="TRANSPOSASE, PUTATIVE-RELATED"/>
    <property type="match status" value="1"/>
</dbReference>
<feature type="compositionally biased region" description="Low complexity" evidence="3">
    <location>
        <begin position="387"/>
        <end position="401"/>
    </location>
</feature>
<dbReference type="Pfam" id="PF22936">
    <property type="entry name" value="Pol_BBD"/>
    <property type="match status" value="1"/>
</dbReference>
<dbReference type="GO" id="GO:0006508">
    <property type="term" value="P:proteolysis"/>
    <property type="evidence" value="ECO:0007669"/>
    <property type="project" value="UniProtKB-KW"/>
</dbReference>
<reference evidence="5" key="1">
    <citation type="journal article" date="2019" name="Sci. Rep.">
        <title>Draft genome of Tanacetum cinerariifolium, the natural source of mosquito coil.</title>
        <authorList>
            <person name="Yamashiro T."/>
            <person name="Shiraishi A."/>
            <person name="Satake H."/>
            <person name="Nakayama K."/>
        </authorList>
    </citation>
    <scope>NUCLEOTIDE SEQUENCE</scope>
</reference>
<evidence type="ECO:0000256" key="3">
    <source>
        <dbReference type="SAM" id="MobiDB-lite"/>
    </source>
</evidence>
<dbReference type="InterPro" id="IPR036875">
    <property type="entry name" value="Znf_CCHC_sf"/>
</dbReference>
<feature type="compositionally biased region" description="Basic and acidic residues" evidence="3">
    <location>
        <begin position="1020"/>
        <end position="1035"/>
    </location>
</feature>
<sequence>MKMEYWITNNDMNIWKVIQNGNNMKRTGRDHDGRVIILPLMTAEEHIDVQRESKERTTLLQSIPDDHVADFHYMDDAMDIWNAVKARFGGNVESKKMRKFMLKQEFSEFRIGEAEGLYKGYDRMQKILSSLNLENRRLELLSFDDLYYKLKTLEVDVKGYNTFSLSQSAGPSHSAFVSATSASKKISYGDSLNYSSTTTYSVPSNSKTGSHRSDFKQIEKLDLKEIDLKWQMAMLSVRVHKFEQKAGRKIDFDKKESARFNKKKVRCYKCQQRGHFARECRAKERNDKQRNSSFKIKEVGKKEEDSKALITVDTLVDWTDHDGESDGVIASKEFGMIAGCDTKDAIEEGAAKIYNLITRVDTEEASTTCDAGEFALMGVTSEMSYGTKSSTSNDSKSVSNDFVSCDDSDKSSEVNTNDFASSDSSVKSSEPKPNDSISRASTLRVSTSENEAEIEFNVGTHIQEPLIVQDLPSFSCNSSDKNENTSRTSCNKNGYSNKNVCHFRKNASSVSKLCFVYGSGAHLIKDCDFYEKQMVNKTVGIGVGHVHRRNKVNHPNKFVPQAVLLRTGKFLMVGKIGLFQFLLIEDILHHLSILSCVSAVPTGASTVPAGSLSVPADAPPSVAPACVLNKGKSPMVKANASLSKTLLGDDVSEDNFPARMAALIKRKKQALAEKLAKERRNRPMTQAQQRAYMRQYIRKVQSNSQIQAFSRTLKRTGPVLEEPSSKRQKSTEASIPSVPEVPQSPVTFIKVVSTEDSNDEVPPVWSALAGWEGDLQVLFDSHKGGKGSCVWQHQHLWEIRSWRLYTLSNVHILETVSGEVLYMFADVSYPLSVKLMEKMLRHKLEIDKDVIGNDMTTAEQLIQFIKNQLVAAKSVAGLRFPEDSSMLLTFGIQCCWFEFKYADAAFSRDIPLTMYVVPTGRVVVPTGRFNTIITSLKALDKGYSSKNYVRKFLRALHPKWKAKVTAIEESKDITSLPLDELIGNLKVHMMIIKKDEEYVMAVRDFKKFFNRRAKFVRQPQNDKKSFQRSRDDKKGKSNRKCFRCGDPNHLIGECPKPPKDKNQRAFVGGSWSDSDEEDDEKAKDKTCLVAQASNEICLRVDLEPNEWIKDNGCSKHMTGNRKLFSTYKAYNGGNVIFGSNLRASKELVRNLPKIKFDQHFYDACKIGKHAHASHKAKNIVSTTRCLELLYMDLFGPSAVRSYGGNLYTLVIVDDYSRKPTLDYFKVFGSKCFILNTKEYLTKFDPKSYEGVFVGQMFFEFVIQNQIFSFSLEDFGQVLSAPYKGDYSFSDKWSLDDLPFSVPMDGPYQTNPPSPDDIKILIQIKRHGVSLAFVMSKKLLTSRASTPFPTYFVNSLTNEVPPVFLNPPNIDPNMEPFYTRQTEILNHQVQLRDEQRGGISLHPYYHHHFHNHLLHFSSTSMDSTQASSSNPSKKIKLTVILHRQLFVNISSDEDDTTTPSPITKSPSSSLLNAPSKTLSTKDTSSTFATTSSSFESKPRSSPPSSNGIPSPQPSNPFPNDVMDAPPRPSNLISLQSHPSLDITLSLSPITPLDHILDTLSPPSPQPPPQ</sequence>
<evidence type="ECO:0000259" key="4">
    <source>
        <dbReference type="PROSITE" id="PS50158"/>
    </source>
</evidence>
<evidence type="ECO:0000313" key="5">
    <source>
        <dbReference type="EMBL" id="GEU76357.1"/>
    </source>
</evidence>
<dbReference type="InterPro" id="IPR039537">
    <property type="entry name" value="Retrotran_Ty1/copia-like"/>
</dbReference>
<comment type="caution">
    <text evidence="5">The sequence shown here is derived from an EMBL/GenBank/DDBJ whole genome shotgun (WGS) entry which is preliminary data.</text>
</comment>
<name>A0A6L2MSP1_TANCI</name>
<feature type="compositionally biased region" description="Polar residues" evidence="3">
    <location>
        <begin position="435"/>
        <end position="444"/>
    </location>
</feature>
<dbReference type="InterPro" id="IPR001878">
    <property type="entry name" value="Znf_CCHC"/>
</dbReference>
<dbReference type="EMBL" id="BKCJ010007263">
    <property type="protein sequence ID" value="GEU76357.1"/>
    <property type="molecule type" value="Genomic_DNA"/>
</dbReference>
<proteinExistence type="predicted"/>
<keyword evidence="2" id="KW-0479">Metal-binding</keyword>
<keyword evidence="2" id="KW-0862">Zinc</keyword>
<feature type="region of interest" description="Disordered" evidence="3">
    <location>
        <begin position="1450"/>
        <end position="1534"/>
    </location>
</feature>